<evidence type="ECO:0000256" key="2">
    <source>
        <dbReference type="ARBA" id="ARBA00007401"/>
    </source>
</evidence>
<dbReference type="SUPFAM" id="SSF49303">
    <property type="entry name" value="beta-Galactosidase/glucuronidase domain"/>
    <property type="match status" value="2"/>
</dbReference>
<name>A0ABX0Y2V7_9ACTN</name>
<dbReference type="InterPro" id="IPR054593">
    <property type="entry name" value="Beta-mannosidase-like_N2"/>
</dbReference>
<evidence type="ECO:0000256" key="1">
    <source>
        <dbReference type="ARBA" id="ARBA00000829"/>
    </source>
</evidence>
<gene>
    <name evidence="10" type="ORF">HC031_23560</name>
</gene>
<evidence type="ECO:0000256" key="4">
    <source>
        <dbReference type="ARBA" id="ARBA00022801"/>
    </source>
</evidence>
<keyword evidence="6" id="KW-0326">Glycosidase</keyword>
<comment type="similarity">
    <text evidence="2">Belongs to the glycosyl hydrolase 2 family.</text>
</comment>
<dbReference type="Pfam" id="PF17753">
    <property type="entry name" value="Ig_mannosidase"/>
    <property type="match status" value="1"/>
</dbReference>
<evidence type="ECO:0000259" key="9">
    <source>
        <dbReference type="Pfam" id="PF22666"/>
    </source>
</evidence>
<comment type="catalytic activity">
    <reaction evidence="1">
        <text>Hydrolysis of terminal, non-reducing beta-D-mannose residues in beta-D-mannosides.</text>
        <dbReference type="EC" id="3.2.1.25"/>
    </reaction>
</comment>
<evidence type="ECO:0000256" key="6">
    <source>
        <dbReference type="ARBA" id="ARBA00023295"/>
    </source>
</evidence>
<dbReference type="InterPro" id="IPR006102">
    <property type="entry name" value="Ig-like_GH2"/>
</dbReference>
<organism evidence="10 11">
    <name type="scientific">Planosporangium thailandense</name>
    <dbReference type="NCBI Taxonomy" id="765197"/>
    <lineage>
        <taxon>Bacteria</taxon>
        <taxon>Bacillati</taxon>
        <taxon>Actinomycetota</taxon>
        <taxon>Actinomycetes</taxon>
        <taxon>Micromonosporales</taxon>
        <taxon>Micromonosporaceae</taxon>
        <taxon>Planosporangium</taxon>
    </lineage>
</organism>
<dbReference type="SUPFAM" id="SSF49785">
    <property type="entry name" value="Galactose-binding domain-like"/>
    <property type="match status" value="1"/>
</dbReference>
<feature type="domain" description="Beta-mannosidase-like galactose-binding" evidence="9">
    <location>
        <begin position="30"/>
        <end position="186"/>
    </location>
</feature>
<dbReference type="Pfam" id="PF22666">
    <property type="entry name" value="Glyco_hydro_2_N2"/>
    <property type="match status" value="1"/>
</dbReference>
<dbReference type="InterPro" id="IPR050887">
    <property type="entry name" value="Beta-mannosidase_GH2"/>
</dbReference>
<comment type="caution">
    <text evidence="10">The sequence shown here is derived from an EMBL/GenBank/DDBJ whole genome shotgun (WGS) entry which is preliminary data.</text>
</comment>
<evidence type="ECO:0000256" key="3">
    <source>
        <dbReference type="ARBA" id="ARBA00012754"/>
    </source>
</evidence>
<keyword evidence="4 10" id="KW-0378">Hydrolase</keyword>
<dbReference type="Gene3D" id="3.20.20.80">
    <property type="entry name" value="Glycosidases"/>
    <property type="match status" value="1"/>
</dbReference>
<dbReference type="EMBL" id="JAATVY010000020">
    <property type="protein sequence ID" value="NJC72673.1"/>
    <property type="molecule type" value="Genomic_DNA"/>
</dbReference>
<dbReference type="InterPro" id="IPR013783">
    <property type="entry name" value="Ig-like_fold"/>
</dbReference>
<dbReference type="SUPFAM" id="SSF51445">
    <property type="entry name" value="(Trans)glycosidases"/>
    <property type="match status" value="1"/>
</dbReference>
<dbReference type="InterPro" id="IPR041625">
    <property type="entry name" value="Beta-mannosidase_Ig"/>
</dbReference>
<evidence type="ECO:0000256" key="5">
    <source>
        <dbReference type="ARBA" id="ARBA00023180"/>
    </source>
</evidence>
<dbReference type="Pfam" id="PF00703">
    <property type="entry name" value="Glyco_hydro_2"/>
    <property type="match status" value="1"/>
</dbReference>
<dbReference type="PANTHER" id="PTHR43730">
    <property type="entry name" value="BETA-MANNOSIDASE"/>
    <property type="match status" value="1"/>
</dbReference>
<feature type="domain" description="Beta-mannosidase Ig-fold" evidence="8">
    <location>
        <begin position="758"/>
        <end position="833"/>
    </location>
</feature>
<dbReference type="GO" id="GO:0016787">
    <property type="term" value="F:hydrolase activity"/>
    <property type="evidence" value="ECO:0007669"/>
    <property type="project" value="UniProtKB-KW"/>
</dbReference>
<reference evidence="10 11" key="1">
    <citation type="submission" date="2020-03" db="EMBL/GenBank/DDBJ databases">
        <title>WGS of the type strain of Planosporangium spp.</title>
        <authorList>
            <person name="Thawai C."/>
        </authorList>
    </citation>
    <scope>NUCLEOTIDE SEQUENCE [LARGE SCALE GENOMIC DNA]</scope>
    <source>
        <strain evidence="10 11">TBRC 5610</strain>
    </source>
</reference>
<dbReference type="Gene3D" id="2.60.120.260">
    <property type="entry name" value="Galactose-binding domain-like"/>
    <property type="match status" value="1"/>
</dbReference>
<dbReference type="Gene3D" id="2.60.40.10">
    <property type="entry name" value="Immunoglobulins"/>
    <property type="match status" value="2"/>
</dbReference>
<dbReference type="InterPro" id="IPR017853">
    <property type="entry name" value="GH"/>
</dbReference>
<proteinExistence type="inferred from homology"/>
<dbReference type="InterPro" id="IPR036156">
    <property type="entry name" value="Beta-gal/glucu_dom_sf"/>
</dbReference>
<dbReference type="PANTHER" id="PTHR43730:SF1">
    <property type="entry name" value="BETA-MANNOSIDASE"/>
    <property type="match status" value="1"/>
</dbReference>
<feature type="domain" description="Glycoside hydrolase family 2 immunoglobulin-like beta-sandwich" evidence="7">
    <location>
        <begin position="204"/>
        <end position="313"/>
    </location>
</feature>
<keyword evidence="11" id="KW-1185">Reference proteome</keyword>
<sequence length="834" mass="92528">MLSAALSTARIADFSPGGGVAAGASAREFDDTSWLDVRLPADVHTALVDAGRLVEPYADAGESEVAWVARREWWYRCPIPAPEAAPAPDERVRLILHGLDTEAEIWVNGVPVGAHHSMFRPAEFDVTDLLDVGGDNVLAIRFAPIVGDEDVSDVSVRDTLRVRRRKMQVGFGWDISCYLLTVGVWQPIEVRRERVARLGPLSFATVDLDPDGDRAVVKIGARVDAFAADPARLRVHYRLTGPDGTLAGEGPLTGEGRSAGEGPLAPSAYLVVDRPALWWTHDLGQPDLYRLTVSLTGVDGEVVDVRESRVGIRTIALDQSPDQHEPGSRFFRFVLNGQPIYARGANWVPDDLRIARVEPRTYRERLAQAAAANMNMIRIWGGGIYEKDAFYEACDELGLLIWHDFMFACLAYPDDPEFLAECEAEARYQVARLQARPSLALWCGNNEAQGAGDSLALFAEVLPRAVAEEDGRTPYWPGSPYGGNGYASTYDGDTHDWRGFHGTHSAPFGAEGWQDPSGPGRHWHQYAEDVGRFVSEFGFAAPSTLATIEHWNSPAHRDPRAHAWQDRIRYVQGDAHMPLLETITGVPRDAREWVDYIQLIQAEGLRFGIERFRERKPHCSGALLWQLNDCWPGFTWSIVDFDGRPKPAYYAVRRAFSPVLATVKPMRGGAFELWLINDSGSRVDDVITLQVMRLDGTVLRQEEFPACAEPHAEARLLRRFGWGRVIQPRSCYVSISSARGTVPASRQLFADFRQLELPEAELTVARRGVAPGVVELDITASAFVPMVAVEHPHLDLAYDDNYFALDPGVTRTVRVRHAGDRLDPAELSVRALYT</sequence>
<protein>
    <recommendedName>
        <fullName evidence="3">beta-mannosidase</fullName>
        <ecNumber evidence="3">3.2.1.25</ecNumber>
    </recommendedName>
</protein>
<dbReference type="Proteomes" id="UP000722989">
    <property type="component" value="Unassembled WGS sequence"/>
</dbReference>
<evidence type="ECO:0000259" key="8">
    <source>
        <dbReference type="Pfam" id="PF17753"/>
    </source>
</evidence>
<dbReference type="EC" id="3.2.1.25" evidence="3"/>
<dbReference type="InterPro" id="IPR008979">
    <property type="entry name" value="Galactose-bd-like_sf"/>
</dbReference>
<accession>A0ABX0Y2V7</accession>
<keyword evidence="5" id="KW-0325">Glycoprotein</keyword>
<evidence type="ECO:0000313" key="11">
    <source>
        <dbReference type="Proteomes" id="UP000722989"/>
    </source>
</evidence>
<evidence type="ECO:0000259" key="7">
    <source>
        <dbReference type="Pfam" id="PF00703"/>
    </source>
</evidence>
<evidence type="ECO:0000313" key="10">
    <source>
        <dbReference type="EMBL" id="NJC72673.1"/>
    </source>
</evidence>